<evidence type="ECO:0000256" key="6">
    <source>
        <dbReference type="ARBA" id="ARBA00023157"/>
    </source>
</evidence>
<keyword evidence="6" id="KW-1015">Disulfide bond</keyword>
<dbReference type="AlphaFoldDB" id="A0A9X0CXU4"/>
<dbReference type="GO" id="GO:0008083">
    <property type="term" value="F:growth factor activity"/>
    <property type="evidence" value="ECO:0007669"/>
    <property type="project" value="UniProtKB-KW"/>
</dbReference>
<feature type="compositionally biased region" description="Basic and acidic residues" evidence="9">
    <location>
        <begin position="222"/>
        <end position="231"/>
    </location>
</feature>
<keyword evidence="3" id="KW-0964">Secreted</keyword>
<name>A0A9X0CXU4_9CNID</name>
<keyword evidence="5 8" id="KW-0339">Growth factor</keyword>
<dbReference type="InterPro" id="IPR017948">
    <property type="entry name" value="TGFb_CS"/>
</dbReference>
<dbReference type="InterPro" id="IPR015615">
    <property type="entry name" value="TGF-beta-rel"/>
</dbReference>
<evidence type="ECO:0000256" key="5">
    <source>
        <dbReference type="ARBA" id="ARBA00023030"/>
    </source>
</evidence>
<evidence type="ECO:0000256" key="7">
    <source>
        <dbReference type="ARBA" id="ARBA00023180"/>
    </source>
</evidence>
<protein>
    <recommendedName>
        <fullName evidence="11">TGF-beta family profile domain-containing protein</fullName>
    </recommendedName>
</protein>
<evidence type="ECO:0000256" key="3">
    <source>
        <dbReference type="ARBA" id="ARBA00022525"/>
    </source>
</evidence>
<dbReference type="PROSITE" id="PS51362">
    <property type="entry name" value="TGF_BETA_2"/>
    <property type="match status" value="1"/>
</dbReference>
<evidence type="ECO:0000256" key="4">
    <source>
        <dbReference type="ARBA" id="ARBA00022729"/>
    </source>
</evidence>
<accession>A0A9X0CXU4</accession>
<dbReference type="Pfam" id="PF00019">
    <property type="entry name" value="TGF_beta"/>
    <property type="match status" value="1"/>
</dbReference>
<proteinExistence type="inferred from homology"/>
<comment type="caution">
    <text evidence="12">The sequence shown here is derived from an EMBL/GenBank/DDBJ whole genome shotgun (WGS) entry which is preliminary data.</text>
</comment>
<feature type="chain" id="PRO_5040874017" description="TGF-beta family profile domain-containing protein" evidence="10">
    <location>
        <begin position="19"/>
        <end position="375"/>
    </location>
</feature>
<dbReference type="GO" id="GO:0005615">
    <property type="term" value="C:extracellular space"/>
    <property type="evidence" value="ECO:0007669"/>
    <property type="project" value="TreeGrafter"/>
</dbReference>
<evidence type="ECO:0000256" key="9">
    <source>
        <dbReference type="SAM" id="MobiDB-lite"/>
    </source>
</evidence>
<dbReference type="PANTHER" id="PTHR11848:SF263">
    <property type="entry name" value="PROTEIN DECAPENTAPLEGIC"/>
    <property type="match status" value="1"/>
</dbReference>
<sequence>MNSLNFILLLVCFTPVSLQNGAEFTHLQSDLLNLLEIKEKPSVSRSRSQVPKYVMDLFKEQAHTSGFTKFGKSAPGKTIRTFFRDASVSADEHRFYFNLSSLQPNEQIKKAELRIFKRRSKLENTHGHFKVTVHRLNRRAVDGSTGSWKRKLTTVDTKLIKCRRVGGWIVLNVTSAVAFWSSWPSRNFGLWITVVGFGIPHSDFYIATGGRKEPILVIYGDNQEKKQDKSPKSVNEIPNETRDASSQQTRRKGKNNDDTPFTFTRSRRSVDDKCARRKLFVKFRDLNWDKWIIAPRGFSAFYCMGTCPEIIDKYFNPSNHAIIQNLLHHRYNKKIPAACCVPTSLHSMSLMYFELDGSIVLREYSGMVASTCGCR</sequence>
<feature type="region of interest" description="Disordered" evidence="9">
    <location>
        <begin position="221"/>
        <end position="263"/>
    </location>
</feature>
<dbReference type="InterPro" id="IPR001111">
    <property type="entry name" value="TGF-b_propeptide"/>
</dbReference>
<evidence type="ECO:0000259" key="11">
    <source>
        <dbReference type="PROSITE" id="PS51362"/>
    </source>
</evidence>
<dbReference type="SMART" id="SM00204">
    <property type="entry name" value="TGFB"/>
    <property type="match status" value="1"/>
</dbReference>
<keyword evidence="13" id="KW-1185">Reference proteome</keyword>
<evidence type="ECO:0000313" key="12">
    <source>
        <dbReference type="EMBL" id="KAJ7379541.1"/>
    </source>
</evidence>
<gene>
    <name evidence="12" type="ORF">OS493_015333</name>
</gene>
<dbReference type="InterPro" id="IPR001839">
    <property type="entry name" value="TGF-b_C"/>
</dbReference>
<dbReference type="SUPFAM" id="SSF57501">
    <property type="entry name" value="Cystine-knot cytokines"/>
    <property type="match status" value="1"/>
</dbReference>
<evidence type="ECO:0000256" key="8">
    <source>
        <dbReference type="RuleBase" id="RU000354"/>
    </source>
</evidence>
<dbReference type="GO" id="GO:0005125">
    <property type="term" value="F:cytokine activity"/>
    <property type="evidence" value="ECO:0007669"/>
    <property type="project" value="TreeGrafter"/>
</dbReference>
<comment type="similarity">
    <text evidence="2 8">Belongs to the TGF-beta family.</text>
</comment>
<organism evidence="12 13">
    <name type="scientific">Desmophyllum pertusum</name>
    <dbReference type="NCBI Taxonomy" id="174260"/>
    <lineage>
        <taxon>Eukaryota</taxon>
        <taxon>Metazoa</taxon>
        <taxon>Cnidaria</taxon>
        <taxon>Anthozoa</taxon>
        <taxon>Hexacorallia</taxon>
        <taxon>Scleractinia</taxon>
        <taxon>Caryophylliina</taxon>
        <taxon>Caryophylliidae</taxon>
        <taxon>Desmophyllum</taxon>
    </lineage>
</organism>
<feature type="compositionally biased region" description="Polar residues" evidence="9">
    <location>
        <begin position="232"/>
        <end position="248"/>
    </location>
</feature>
<keyword evidence="4 10" id="KW-0732">Signal</keyword>
<dbReference type="Proteomes" id="UP001163046">
    <property type="component" value="Unassembled WGS sequence"/>
</dbReference>
<reference evidence="12" key="1">
    <citation type="submission" date="2023-01" db="EMBL/GenBank/DDBJ databases">
        <title>Genome assembly of the deep-sea coral Lophelia pertusa.</title>
        <authorList>
            <person name="Herrera S."/>
            <person name="Cordes E."/>
        </authorList>
    </citation>
    <scope>NUCLEOTIDE SEQUENCE</scope>
    <source>
        <strain evidence="12">USNM1676648</strain>
        <tissue evidence="12">Polyp</tissue>
    </source>
</reference>
<feature type="signal peptide" evidence="10">
    <location>
        <begin position="1"/>
        <end position="18"/>
    </location>
</feature>
<feature type="domain" description="TGF-beta family profile" evidence="11">
    <location>
        <begin position="265"/>
        <end position="375"/>
    </location>
</feature>
<evidence type="ECO:0000256" key="10">
    <source>
        <dbReference type="SAM" id="SignalP"/>
    </source>
</evidence>
<dbReference type="InterPro" id="IPR029034">
    <property type="entry name" value="Cystine-knot_cytokine"/>
</dbReference>
<dbReference type="Gene3D" id="2.10.90.10">
    <property type="entry name" value="Cystine-knot cytokines"/>
    <property type="match status" value="1"/>
</dbReference>
<dbReference type="Pfam" id="PF00688">
    <property type="entry name" value="TGFb_propeptide"/>
    <property type="match status" value="1"/>
</dbReference>
<evidence type="ECO:0000313" key="13">
    <source>
        <dbReference type="Proteomes" id="UP001163046"/>
    </source>
</evidence>
<keyword evidence="7" id="KW-0325">Glycoprotein</keyword>
<evidence type="ECO:0000256" key="1">
    <source>
        <dbReference type="ARBA" id="ARBA00004613"/>
    </source>
</evidence>
<dbReference type="NCBIfam" id="NF033679">
    <property type="entry name" value="DNRLRE_dom"/>
    <property type="match status" value="1"/>
</dbReference>
<evidence type="ECO:0000256" key="2">
    <source>
        <dbReference type="ARBA" id="ARBA00006656"/>
    </source>
</evidence>
<dbReference type="PANTHER" id="PTHR11848">
    <property type="entry name" value="TGF-BETA FAMILY"/>
    <property type="match status" value="1"/>
</dbReference>
<dbReference type="EMBL" id="MU826357">
    <property type="protein sequence ID" value="KAJ7379541.1"/>
    <property type="molecule type" value="Genomic_DNA"/>
</dbReference>
<comment type="subcellular location">
    <subcellularLocation>
        <location evidence="1">Secreted</location>
    </subcellularLocation>
</comment>
<dbReference type="FunFam" id="2.10.90.10:FF:000001">
    <property type="entry name" value="Bone morphogenetic protein 4"/>
    <property type="match status" value="1"/>
</dbReference>
<dbReference type="OrthoDB" id="5987191at2759"/>
<dbReference type="Gene3D" id="2.60.120.970">
    <property type="match status" value="1"/>
</dbReference>
<dbReference type="PROSITE" id="PS00250">
    <property type="entry name" value="TGF_BETA_1"/>
    <property type="match status" value="1"/>
</dbReference>